<evidence type="ECO:0000256" key="1">
    <source>
        <dbReference type="SAM" id="MobiDB-lite"/>
    </source>
</evidence>
<evidence type="ECO:0000313" key="3">
    <source>
        <dbReference type="Proteomes" id="UP000095512"/>
    </source>
</evidence>
<dbReference type="AlphaFoldDB" id="A0A174UWP6"/>
<dbReference type="Proteomes" id="UP000095512">
    <property type="component" value="Unassembled WGS sequence"/>
</dbReference>
<accession>A0A174UWP6</accession>
<organism evidence="2 3">
    <name type="scientific">Enterocloster clostridioformis</name>
    <dbReference type="NCBI Taxonomy" id="1531"/>
    <lineage>
        <taxon>Bacteria</taxon>
        <taxon>Bacillati</taxon>
        <taxon>Bacillota</taxon>
        <taxon>Clostridia</taxon>
        <taxon>Lachnospirales</taxon>
        <taxon>Lachnospiraceae</taxon>
        <taxon>Enterocloster</taxon>
    </lineage>
</organism>
<proteinExistence type="predicted"/>
<evidence type="ECO:0000313" key="2">
    <source>
        <dbReference type="EMBL" id="CUQ24250.1"/>
    </source>
</evidence>
<name>A0A174UWP6_9FIRM</name>
<protein>
    <submittedName>
        <fullName evidence="2">Uncharacterized protein</fullName>
    </submittedName>
</protein>
<dbReference type="RefSeq" id="WP_225537605.1">
    <property type="nucleotide sequence ID" value="NZ_CATYWZ010000237.1"/>
</dbReference>
<reference evidence="2 3" key="1">
    <citation type="submission" date="2015-09" db="EMBL/GenBank/DDBJ databases">
        <authorList>
            <consortium name="Pathogen Informatics"/>
        </authorList>
    </citation>
    <scope>NUCLEOTIDE SEQUENCE [LARGE SCALE GENOMIC DNA]</scope>
    <source>
        <strain evidence="2 3">2789STDY5834865</strain>
    </source>
</reference>
<gene>
    <name evidence="2" type="ORF">ERS852480_05226</name>
</gene>
<sequence>MREKEHEEYNALTKRLLEEGYIAEHHPDYVRVDVPMWQEKTLDNYDGGFTYKRWWIFEQTFKTPCGLQCKGLQCHSNMSYMGIEWTFENDMATIHCPYEKKECKLKHEYLQEHGVLRYDCEVHMTEEEYCYEGSVEHILKLHDDEIRRQEISFELQKKGRVCREHMRFNRDTLEWEMNYDPYDCGRNRCAGMCPVLGHELDKKRGNVFYDVKISYLRNDLNGTLFEGQVDTRIIKGKKIFDHPVSMDICKICARLCQDRIKEKVRNHYFTELFFSEYHGRYFSFEIQNVRAERRESRDLMQDLEDIRNGIQIVHDSDMEKRDSENKRERRRQSRESAVRRLEKKLLENGYESLEEYSTDRRHADKWLGPERIAELENLRRLKEKERKEQPVQLSLFDMEALYAIEKIVGWDLQSYFSFQYFSFDHLYHFGCEIRKRLI</sequence>
<dbReference type="EMBL" id="CZAB01000128">
    <property type="protein sequence ID" value="CUQ24250.1"/>
    <property type="molecule type" value="Genomic_DNA"/>
</dbReference>
<feature type="region of interest" description="Disordered" evidence="1">
    <location>
        <begin position="314"/>
        <end position="333"/>
    </location>
</feature>